<evidence type="ECO:0000313" key="2">
    <source>
        <dbReference type="EMBL" id="CDG40311.1"/>
    </source>
</evidence>
<keyword evidence="1" id="KW-1133">Transmembrane helix</keyword>
<dbReference type="PANTHER" id="PTHR37314:SF4">
    <property type="entry name" value="UPF0700 TRANSMEMBRANE PROTEIN YOAK"/>
    <property type="match status" value="1"/>
</dbReference>
<keyword evidence="1" id="KW-0472">Membrane</keyword>
<dbReference type="PANTHER" id="PTHR37314">
    <property type="entry name" value="SLR0142 PROTEIN"/>
    <property type="match status" value="1"/>
</dbReference>
<evidence type="ECO:0008006" key="4">
    <source>
        <dbReference type="Google" id="ProtNLM"/>
    </source>
</evidence>
<feature type="transmembrane region" description="Helical" evidence="1">
    <location>
        <begin position="96"/>
        <end position="116"/>
    </location>
</feature>
<reference evidence="2 3" key="1">
    <citation type="journal article" date="2014" name="Genome Biol. Evol.">
        <title>Acetic acid bacteria genomes reveal functional traits for adaptation to life in insect guts.</title>
        <authorList>
            <person name="Chouaia B."/>
            <person name="Gaiarsa S."/>
            <person name="Crotti E."/>
            <person name="Comandatore F."/>
            <person name="Degli Esposti M."/>
            <person name="Ricci I."/>
            <person name="Alma A."/>
            <person name="Favia G."/>
            <person name="Bandi C."/>
            <person name="Daffonchio D."/>
        </authorList>
    </citation>
    <scope>NUCLEOTIDE SEQUENCE [LARGE SCALE GENOMIC DNA]</scope>
    <source>
        <strain evidence="2 3">SF2.1</strain>
    </source>
</reference>
<gene>
    <name evidence="2" type="ORF">ASAP_2266</name>
</gene>
<accession>A0A060QKZ1</accession>
<dbReference type="eggNOG" id="COG3619">
    <property type="taxonomic scope" value="Bacteria"/>
</dbReference>
<name>A0A060QKZ1_9PROT</name>
<dbReference type="RefSeq" id="WP_023978909.1">
    <property type="nucleotide sequence ID" value="NZ_CBLX010000015.1"/>
</dbReference>
<comment type="caution">
    <text evidence="2">The sequence shown here is derived from an EMBL/GenBank/DDBJ whole genome shotgun (WGS) entry which is preliminary data.</text>
</comment>
<keyword evidence="1" id="KW-0812">Transmembrane</keyword>
<feature type="transmembrane region" description="Helical" evidence="1">
    <location>
        <begin position="214"/>
        <end position="231"/>
    </location>
</feature>
<dbReference type="EMBL" id="CBLX010000015">
    <property type="protein sequence ID" value="CDG40311.1"/>
    <property type="molecule type" value="Genomic_DNA"/>
</dbReference>
<evidence type="ECO:0000256" key="1">
    <source>
        <dbReference type="SAM" id="Phobius"/>
    </source>
</evidence>
<dbReference type="AlphaFoldDB" id="A0A060QKZ1"/>
<evidence type="ECO:0000313" key="3">
    <source>
        <dbReference type="Proteomes" id="UP000027583"/>
    </source>
</evidence>
<sequence>MTTTNVTVSTPAAQEDSLATLLRRVFCLTFVVAVVEVTTYIDVGGIYPGIMTGNTVQLGRAVALHHWSNAGSIGTAVGLFFLGCIGASLIKKFLSWPYWGLLIMAAILFIVSFVRLSPGLRLPVELPLVALALGIQGETLAKFGGVSLQTIVVTNNIVKFSEAFTGRYLLLWLGRVKPDGKRPALKEVALPACSWLTYALSAMLGAWLGQFTNLVLFLTTIMLVLTVWDLHRDYKTSSLEKRS</sequence>
<reference evidence="2 3" key="2">
    <citation type="journal article" date="2014" name="PLoS ONE">
        <title>Evolution of mitochondria reconstructed from the energy metabolism of living bacteria.</title>
        <authorList>
            <person name="Degli Esposti M."/>
            <person name="Chouaia B."/>
            <person name="Comandatore F."/>
            <person name="Crotti E."/>
            <person name="Sassera D."/>
            <person name="Lievens P.M."/>
            <person name="Daffonchio D."/>
            <person name="Bandi C."/>
        </authorList>
    </citation>
    <scope>NUCLEOTIDE SEQUENCE [LARGE SCALE GENOMIC DNA]</scope>
    <source>
        <strain evidence="2 3">SF2.1</strain>
    </source>
</reference>
<proteinExistence type="predicted"/>
<organism evidence="2 3">
    <name type="scientific">Asaia bogorensis</name>
    <dbReference type="NCBI Taxonomy" id="91915"/>
    <lineage>
        <taxon>Bacteria</taxon>
        <taxon>Pseudomonadati</taxon>
        <taxon>Pseudomonadota</taxon>
        <taxon>Alphaproteobacteria</taxon>
        <taxon>Acetobacterales</taxon>
        <taxon>Acetobacteraceae</taxon>
        <taxon>Asaia</taxon>
    </lineage>
</organism>
<dbReference type="Pfam" id="PF06912">
    <property type="entry name" value="DUF1275"/>
    <property type="match status" value="1"/>
</dbReference>
<protein>
    <recommendedName>
        <fullName evidence="4">DUF1275 domain-containing protein</fullName>
    </recommendedName>
</protein>
<dbReference type="InterPro" id="IPR010699">
    <property type="entry name" value="DUF1275"/>
</dbReference>
<dbReference type="Proteomes" id="UP000027583">
    <property type="component" value="Unassembled WGS sequence"/>
</dbReference>
<feature type="transmembrane region" description="Helical" evidence="1">
    <location>
        <begin position="70"/>
        <end position="90"/>
    </location>
</feature>